<organism evidence="2">
    <name type="scientific">marine sediment metagenome</name>
    <dbReference type="NCBI Taxonomy" id="412755"/>
    <lineage>
        <taxon>unclassified sequences</taxon>
        <taxon>metagenomes</taxon>
        <taxon>ecological metagenomes</taxon>
    </lineage>
</organism>
<keyword evidence="1" id="KW-1133">Transmembrane helix</keyword>
<dbReference type="AlphaFoldDB" id="X0U110"/>
<dbReference type="EMBL" id="BARS01013168">
    <property type="protein sequence ID" value="GAF94102.1"/>
    <property type="molecule type" value="Genomic_DNA"/>
</dbReference>
<keyword evidence="1" id="KW-0472">Membrane</keyword>
<feature type="non-terminal residue" evidence="2">
    <location>
        <position position="107"/>
    </location>
</feature>
<accession>X0U110</accession>
<name>X0U110_9ZZZZ</name>
<comment type="caution">
    <text evidence="2">The sequence shown here is derived from an EMBL/GenBank/DDBJ whole genome shotgun (WGS) entry which is preliminary data.</text>
</comment>
<protein>
    <submittedName>
        <fullName evidence="2">Uncharacterized protein</fullName>
    </submittedName>
</protein>
<feature type="transmembrane region" description="Helical" evidence="1">
    <location>
        <begin position="6"/>
        <end position="22"/>
    </location>
</feature>
<proteinExistence type="predicted"/>
<keyword evidence="1" id="KW-0812">Transmembrane</keyword>
<gene>
    <name evidence="2" type="ORF">S01H1_23039</name>
</gene>
<reference evidence="2" key="1">
    <citation type="journal article" date="2014" name="Front. Microbiol.">
        <title>High frequency of phylogenetically diverse reductive dehalogenase-homologous genes in deep subseafloor sedimentary metagenomes.</title>
        <authorList>
            <person name="Kawai M."/>
            <person name="Futagami T."/>
            <person name="Toyoda A."/>
            <person name="Takaki Y."/>
            <person name="Nishi S."/>
            <person name="Hori S."/>
            <person name="Arai W."/>
            <person name="Tsubouchi T."/>
            <person name="Morono Y."/>
            <person name="Uchiyama I."/>
            <person name="Ito T."/>
            <person name="Fujiyama A."/>
            <person name="Inagaki F."/>
            <person name="Takami H."/>
        </authorList>
    </citation>
    <scope>NUCLEOTIDE SEQUENCE</scope>
    <source>
        <strain evidence="2">Expedition CK06-06</strain>
    </source>
</reference>
<feature type="transmembrane region" description="Helical" evidence="1">
    <location>
        <begin position="34"/>
        <end position="51"/>
    </location>
</feature>
<evidence type="ECO:0000313" key="2">
    <source>
        <dbReference type="EMBL" id="GAF94102.1"/>
    </source>
</evidence>
<sequence length="107" mass="12111">MKLEIMVVGITIFLVVNTYYDGKYTKMLQISKKYFKMATFAFVGFSLYLFIKKHPNESKSLFSHANNIIKYMPIDKNTADLISPIFDLTKTQQTLQGLGGGGVEQST</sequence>
<evidence type="ECO:0000256" key="1">
    <source>
        <dbReference type="SAM" id="Phobius"/>
    </source>
</evidence>